<dbReference type="Gene3D" id="3.90.320.10">
    <property type="match status" value="1"/>
</dbReference>
<evidence type="ECO:0008006" key="3">
    <source>
        <dbReference type="Google" id="ProtNLM"/>
    </source>
</evidence>
<dbReference type="InterPro" id="IPR011604">
    <property type="entry name" value="PDDEXK-like_dom_sf"/>
</dbReference>
<organism evidence="2">
    <name type="scientific">mine drainage metagenome</name>
    <dbReference type="NCBI Taxonomy" id="410659"/>
    <lineage>
        <taxon>unclassified sequences</taxon>
        <taxon>metagenomes</taxon>
        <taxon>ecological metagenomes</taxon>
    </lineage>
</organism>
<dbReference type="AlphaFoldDB" id="T0ZLN3"/>
<feature type="non-terminal residue" evidence="2">
    <location>
        <position position="340"/>
    </location>
</feature>
<feature type="compositionally biased region" description="Basic and acidic residues" evidence="1">
    <location>
        <begin position="280"/>
        <end position="293"/>
    </location>
</feature>
<sequence>MGPDTDPLDPAAGEWARAVRVEEDTLLEGELAPRLQAASGRRPISVTDLTNPRAAYWRRQTQLPKPPSVQARLDAGVRWHLWLGAQLGPGTSLEVRVRREGIIGQIDALTEVPIELKTTSGPIAIDDLARARPDYVEQLGMYCGLLGRAAGRLSVLLTRGDQLVDAHVVDLSFHDPAVLWAETRRRAQALRTAWEEGRPTDLPRCAWFDRGCEFQREQVCSCTGSEGGEPSPILTGLAGVVEDHEAGERWRVTAQVREGRPPPVVERFRDLLYPRRAYFERTRPPAPEGRADLPHAGSDPIRNRLSEALESGAPGELARHAPRTEEPEEAVPVYRGRPYL</sequence>
<accession>T0ZLN3</accession>
<feature type="region of interest" description="Disordered" evidence="1">
    <location>
        <begin position="280"/>
        <end position="340"/>
    </location>
</feature>
<reference evidence="2" key="1">
    <citation type="submission" date="2013-08" db="EMBL/GenBank/DDBJ databases">
        <authorList>
            <person name="Mendez C."/>
            <person name="Richter M."/>
            <person name="Ferrer M."/>
            <person name="Sanchez J."/>
        </authorList>
    </citation>
    <scope>NUCLEOTIDE SEQUENCE</scope>
</reference>
<proteinExistence type="predicted"/>
<gene>
    <name evidence="2" type="ORF">B1B_13078</name>
</gene>
<evidence type="ECO:0000256" key="1">
    <source>
        <dbReference type="SAM" id="MobiDB-lite"/>
    </source>
</evidence>
<evidence type="ECO:0000313" key="2">
    <source>
        <dbReference type="EMBL" id="EQD45387.1"/>
    </source>
</evidence>
<comment type="caution">
    <text evidence="2">The sequence shown here is derived from an EMBL/GenBank/DDBJ whole genome shotgun (WGS) entry which is preliminary data.</text>
</comment>
<name>T0ZLN3_9ZZZZ</name>
<reference evidence="2" key="2">
    <citation type="journal article" date="2014" name="ISME J.">
        <title>Microbial stratification in low pH oxic and suboxic macroscopic growths along an acid mine drainage.</title>
        <authorList>
            <person name="Mendez-Garcia C."/>
            <person name="Mesa V."/>
            <person name="Sprenger R.R."/>
            <person name="Richter M."/>
            <person name="Diez M.S."/>
            <person name="Solano J."/>
            <person name="Bargiela R."/>
            <person name="Golyshina O.V."/>
            <person name="Manteca A."/>
            <person name="Ramos J.L."/>
            <person name="Gallego J.R."/>
            <person name="Llorente I."/>
            <person name="Martins Dos Santos V.A."/>
            <person name="Jensen O.N."/>
            <person name="Pelaez A.I."/>
            <person name="Sanchez J."/>
            <person name="Ferrer M."/>
        </authorList>
    </citation>
    <scope>NUCLEOTIDE SEQUENCE</scope>
</reference>
<dbReference type="EMBL" id="AUZY01008600">
    <property type="protein sequence ID" value="EQD45387.1"/>
    <property type="molecule type" value="Genomic_DNA"/>
</dbReference>
<protein>
    <recommendedName>
        <fullName evidence="3">PD-(D/E)XK endonuclease-like domain-containing protein</fullName>
    </recommendedName>
</protein>